<proteinExistence type="predicted"/>
<evidence type="ECO:0008006" key="5">
    <source>
        <dbReference type="Google" id="ProtNLM"/>
    </source>
</evidence>
<dbReference type="Proteomes" id="UP000220246">
    <property type="component" value="Unassembled WGS sequence"/>
</dbReference>
<feature type="transmembrane region" description="Helical" evidence="2">
    <location>
        <begin position="6"/>
        <end position="23"/>
    </location>
</feature>
<evidence type="ECO:0000256" key="1">
    <source>
        <dbReference type="SAM" id="MobiDB-lite"/>
    </source>
</evidence>
<reference evidence="4" key="1">
    <citation type="submission" date="2017-09" db="EMBL/GenBank/DDBJ databases">
        <title>FDA dAtabase for Regulatory Grade micrObial Sequences (FDA-ARGOS): Supporting development and validation of Infectious Disease Dx tests.</title>
        <authorList>
            <person name="Minogue T."/>
            <person name="Wolcott M."/>
            <person name="Wasieloski L."/>
            <person name="Aguilar W."/>
            <person name="Moore D."/>
            <person name="Tallon L."/>
            <person name="Sadzewicz L."/>
            <person name="Ott S."/>
            <person name="Zhao X."/>
            <person name="Nagaraj S."/>
            <person name="Vavikolanu K."/>
            <person name="Aluvathingal J."/>
            <person name="Nadendla S."/>
            <person name="Sichtig H."/>
        </authorList>
    </citation>
    <scope>NUCLEOTIDE SEQUENCE [LARGE SCALE GENOMIC DNA]</scope>
    <source>
        <strain evidence="4">FDAARGOS_394</strain>
    </source>
</reference>
<evidence type="ECO:0000313" key="3">
    <source>
        <dbReference type="EMBL" id="PEH90409.1"/>
    </source>
</evidence>
<dbReference type="AlphaFoldDB" id="A0A2A7UYJ4"/>
<protein>
    <recommendedName>
        <fullName evidence="5">FeoB-associated Cys-rich membrane protein</fullName>
    </recommendedName>
</protein>
<keyword evidence="2" id="KW-0812">Transmembrane</keyword>
<name>A0A2A7UYJ4_COMTR</name>
<comment type="caution">
    <text evidence="3">The sequence shown here is derived from an EMBL/GenBank/DDBJ whole genome shotgun (WGS) entry which is preliminary data.</text>
</comment>
<evidence type="ECO:0000313" key="4">
    <source>
        <dbReference type="Proteomes" id="UP000220246"/>
    </source>
</evidence>
<gene>
    <name evidence="3" type="ORF">CRM82_19025</name>
</gene>
<feature type="region of interest" description="Disordered" evidence="1">
    <location>
        <begin position="37"/>
        <end position="65"/>
    </location>
</feature>
<organism evidence="3 4">
    <name type="scientific">Comamonas terrigena</name>
    <dbReference type="NCBI Taxonomy" id="32013"/>
    <lineage>
        <taxon>Bacteria</taxon>
        <taxon>Pseudomonadati</taxon>
        <taxon>Pseudomonadota</taxon>
        <taxon>Betaproteobacteria</taxon>
        <taxon>Burkholderiales</taxon>
        <taxon>Comamonadaceae</taxon>
        <taxon>Comamonas</taxon>
    </lineage>
</organism>
<dbReference type="EMBL" id="PDEA01000001">
    <property type="protein sequence ID" value="PEH90409.1"/>
    <property type="molecule type" value="Genomic_DNA"/>
</dbReference>
<keyword evidence="2" id="KW-1133">Transmembrane helix</keyword>
<dbReference type="GeneID" id="80802725"/>
<dbReference type="STRING" id="1219032.GCA_001515545_01919"/>
<keyword evidence="2" id="KW-0472">Membrane</keyword>
<sequence length="65" mass="6849">MWQEIIVGIVVTVAAASLLWRYLPARWRQRAGRVHPALAPSTSSGSCGGCSACGGDSCSDTRKSL</sequence>
<evidence type="ECO:0000256" key="2">
    <source>
        <dbReference type="SAM" id="Phobius"/>
    </source>
</evidence>
<keyword evidence="4" id="KW-1185">Reference proteome</keyword>
<accession>A0A2A7UYJ4</accession>
<dbReference type="RefSeq" id="WP_066536563.1">
    <property type="nucleotide sequence ID" value="NZ_PDEA01000001.1"/>
</dbReference>